<dbReference type="PANTHER" id="PTHR33406">
    <property type="entry name" value="MEMBRANE PROTEIN MJ1562-RELATED"/>
    <property type="match status" value="1"/>
</dbReference>
<evidence type="ECO:0000313" key="8">
    <source>
        <dbReference type="EMBL" id="MBB1126756.1"/>
    </source>
</evidence>
<dbReference type="GO" id="GO:0005886">
    <property type="term" value="C:plasma membrane"/>
    <property type="evidence" value="ECO:0007669"/>
    <property type="project" value="UniProtKB-SubCell"/>
</dbReference>
<dbReference type="InterPro" id="IPR004869">
    <property type="entry name" value="MMPL_dom"/>
</dbReference>
<sequence>MTTRRWLILISWCLLLATLIWWNSIYLKINTDFAQFLPPSATQQDQVLLAQLRDGIAARTLLIRIGGGSIETLAKTSRALVHSLSTDQRLLQIANGGMNWAALATDELLFRYRYLIGPAANCVNQFTIPELHTALTTRLNELASGMALLDKQQITADPTACYRQLLRSLLPHQLPHTQQGVWFSPDHQYALLVVITRAAASDLTAQRAIIQQINTQFTQLTAATPELTLELAGPGYFAVSSEQTIKTETTLLSIAANIAVVFILIFAFRSIPLVLLGVLPLFTGLMLAAALVTLLFGSIHGIAFALGITLLGVALDYPIHVYTHISQMRAAHAQSFWSTFLFGVITTVFGYAAFIWTQLTGLTQLGLLAAVGLLIAALTSRYLLPQLIPAQYQLPAHRWLNRWQQLLPILSLRAGRWFLFASSAVLIAVIGSSDTIWETDIRRLSTIPAVEIMKDREMRSQLGAADVARLFYVIGESEAALLTQLEAALPALEQLKQRSVIGGFENVAQWLPSPATQLARQFAMPSRVELTSALTAANHDLPFRLERFTPFLDAIEQSKTLPPLQLADLANSVLAVRAGLLVQPFGQQWLGLIPLSDVKDAPAVAALQQLAAQQHLHYLDLRQASGALLTHFFNTTTRQLPLVALAIIAVLFIARRRWGQIEPVLLPISLTIVLTVLSLIFIHSQLNLFHLISLVLVTGLGIDYSLFCSRQINSASEQTRTVFAVTIAALSTAVMFGLLAFSALPPLNSIGVTATIGIGWAYLTAMTLARAQSVG</sequence>
<feature type="transmembrane region" description="Helical" evidence="6">
    <location>
        <begin position="250"/>
        <end position="268"/>
    </location>
</feature>
<keyword evidence="4 6" id="KW-1133">Transmembrane helix</keyword>
<evidence type="ECO:0000256" key="6">
    <source>
        <dbReference type="SAM" id="Phobius"/>
    </source>
</evidence>
<feature type="domain" description="Membrane transport protein MMPL" evidence="7">
    <location>
        <begin position="181"/>
        <end position="388"/>
    </location>
</feature>
<feature type="transmembrane region" description="Helical" evidence="6">
    <location>
        <begin position="750"/>
        <end position="769"/>
    </location>
</feature>
<feature type="transmembrane region" description="Helical" evidence="6">
    <location>
        <begin position="688"/>
        <end position="709"/>
    </location>
</feature>
<dbReference type="Proteomes" id="UP000548632">
    <property type="component" value="Unassembled WGS sequence"/>
</dbReference>
<feature type="transmembrane region" description="Helical" evidence="6">
    <location>
        <begin position="273"/>
        <end position="296"/>
    </location>
</feature>
<evidence type="ECO:0000259" key="7">
    <source>
        <dbReference type="Pfam" id="PF03176"/>
    </source>
</evidence>
<evidence type="ECO:0000256" key="1">
    <source>
        <dbReference type="ARBA" id="ARBA00004651"/>
    </source>
</evidence>
<evidence type="ECO:0000313" key="9">
    <source>
        <dbReference type="Proteomes" id="UP000548632"/>
    </source>
</evidence>
<feature type="transmembrane region" description="Helical" evidence="6">
    <location>
        <begin position="664"/>
        <end position="682"/>
    </location>
</feature>
<feature type="transmembrane region" description="Helical" evidence="6">
    <location>
        <begin position="362"/>
        <end position="384"/>
    </location>
</feature>
<dbReference type="PANTHER" id="PTHR33406:SF13">
    <property type="entry name" value="MEMBRANE PROTEIN YDFJ"/>
    <property type="match status" value="1"/>
</dbReference>
<name>A0A839HI11_9GAMM</name>
<evidence type="ECO:0000256" key="4">
    <source>
        <dbReference type="ARBA" id="ARBA00022989"/>
    </source>
</evidence>
<comment type="caution">
    <text evidence="8">The sequence shown here is derived from an EMBL/GenBank/DDBJ whole genome shotgun (WGS) entry which is preliminary data.</text>
</comment>
<dbReference type="Pfam" id="PF03176">
    <property type="entry name" value="MMPL"/>
    <property type="match status" value="1"/>
</dbReference>
<dbReference type="InterPro" id="IPR050545">
    <property type="entry name" value="Mycobact_MmpL"/>
</dbReference>
<dbReference type="RefSeq" id="WP_182584385.1">
    <property type="nucleotide sequence ID" value="NZ_JABVCQ010000025.1"/>
</dbReference>
<evidence type="ECO:0000256" key="5">
    <source>
        <dbReference type="ARBA" id="ARBA00023136"/>
    </source>
</evidence>
<keyword evidence="3 6" id="KW-0812">Transmembrane</keyword>
<evidence type="ECO:0000256" key="3">
    <source>
        <dbReference type="ARBA" id="ARBA00022692"/>
    </source>
</evidence>
<comment type="subcellular location">
    <subcellularLocation>
        <location evidence="1">Cell membrane</location>
        <topology evidence="1">Multi-pass membrane protein</topology>
    </subcellularLocation>
</comment>
<feature type="transmembrane region" description="Helical" evidence="6">
    <location>
        <begin position="335"/>
        <end position="356"/>
    </location>
</feature>
<feature type="transmembrane region" description="Helical" evidence="6">
    <location>
        <begin position="639"/>
        <end position="655"/>
    </location>
</feature>
<dbReference type="SUPFAM" id="SSF82866">
    <property type="entry name" value="Multidrug efflux transporter AcrB transmembrane domain"/>
    <property type="match status" value="2"/>
</dbReference>
<proteinExistence type="predicted"/>
<accession>A0A839HI11</accession>
<reference evidence="8 9" key="1">
    <citation type="journal article" date="2020" name="Arch. Microbiol.">
        <title>The genome sequence of the giant phototrophic gammaproteobacterium Thiospirillum jenense gives insight into its physiological properties and phylogenetic relationships.</title>
        <authorList>
            <person name="Imhoff J.F."/>
            <person name="Meyer T.E."/>
            <person name="Kyndt J.A."/>
        </authorList>
    </citation>
    <scope>NUCLEOTIDE SEQUENCE [LARGE SCALE GENOMIC DNA]</scope>
    <source>
        <strain evidence="8 9">DSM 216</strain>
    </source>
</reference>
<dbReference type="AlphaFoldDB" id="A0A839HI11"/>
<dbReference type="Gene3D" id="1.20.1640.10">
    <property type="entry name" value="Multidrug efflux transporter AcrB transmembrane domain"/>
    <property type="match status" value="2"/>
</dbReference>
<dbReference type="EMBL" id="JABVCQ010000025">
    <property type="protein sequence ID" value="MBB1126756.1"/>
    <property type="molecule type" value="Genomic_DNA"/>
</dbReference>
<feature type="transmembrane region" description="Helical" evidence="6">
    <location>
        <begin position="721"/>
        <end position="744"/>
    </location>
</feature>
<keyword evidence="2" id="KW-1003">Cell membrane</keyword>
<protein>
    <submittedName>
        <fullName evidence="8">MMPL family transporter</fullName>
    </submittedName>
</protein>
<organism evidence="8 9">
    <name type="scientific">Thiospirillum jenense</name>
    <dbReference type="NCBI Taxonomy" id="1653858"/>
    <lineage>
        <taxon>Bacteria</taxon>
        <taxon>Pseudomonadati</taxon>
        <taxon>Pseudomonadota</taxon>
        <taxon>Gammaproteobacteria</taxon>
        <taxon>Chromatiales</taxon>
        <taxon>Chromatiaceae</taxon>
        <taxon>Thiospirillum</taxon>
    </lineage>
</organism>
<keyword evidence="5 6" id="KW-0472">Membrane</keyword>
<feature type="transmembrane region" description="Helical" evidence="6">
    <location>
        <begin position="302"/>
        <end position="323"/>
    </location>
</feature>
<keyword evidence="9" id="KW-1185">Reference proteome</keyword>
<gene>
    <name evidence="8" type="ORF">HUK38_11025</name>
</gene>
<evidence type="ECO:0000256" key="2">
    <source>
        <dbReference type="ARBA" id="ARBA00022475"/>
    </source>
</evidence>
<feature type="transmembrane region" description="Helical" evidence="6">
    <location>
        <begin position="417"/>
        <end position="437"/>
    </location>
</feature>